<geneLocation type="plasmid" evidence="1 2">
    <name>pSYMBR3459</name>
</geneLocation>
<dbReference type="eggNOG" id="COG1505">
    <property type="taxonomic scope" value="Bacteria"/>
</dbReference>
<dbReference type="PATRIC" id="fig|1229205.11.peg.6967"/>
<dbReference type="KEGG" id="bpx:BUPH_08368"/>
<accession>K0E394</accession>
<protein>
    <submittedName>
        <fullName evidence="1">Peptidase S9, prolyl oligopeptidase active site region</fullName>
    </submittedName>
</protein>
<keyword evidence="1" id="KW-0614">Plasmid</keyword>
<dbReference type="Proteomes" id="UP000010105">
    <property type="component" value="Plasmid pSYMBR3459"/>
</dbReference>
<proteinExistence type="predicted"/>
<name>K0E394_9BURK</name>
<dbReference type="EMBL" id="CP003865">
    <property type="protein sequence ID" value="AFT90244.1"/>
    <property type="molecule type" value="Genomic_DNA"/>
</dbReference>
<dbReference type="SUPFAM" id="SSF50993">
    <property type="entry name" value="Peptidase/esterase 'gauge' domain"/>
    <property type="match status" value="1"/>
</dbReference>
<evidence type="ECO:0000313" key="1">
    <source>
        <dbReference type="EMBL" id="AFT90244.1"/>
    </source>
</evidence>
<reference evidence="1 2" key="1">
    <citation type="journal article" date="2012" name="J. Bacteriol.">
        <title>Complete Genome Sequence of Burkholderia phenoliruptrix BR3459a (CLA1), a Heat-Tolerant, Nitrogen-Fixing Symbiont of Mimosa flocculosa.</title>
        <authorList>
            <person name="de Oliveira Cunha C."/>
            <person name="Goda Zuleta L.F."/>
            <person name="Paula de Almeida L.G."/>
            <person name="Prioli Ciapina L."/>
            <person name="Lustrino Borges W."/>
            <person name="Pitard R.M."/>
            <person name="Baldani J.I."/>
            <person name="Straliotto R."/>
            <person name="de Faria S.M."/>
            <person name="Hungria M."/>
            <person name="Sousa Cavada B."/>
            <person name="Mercante F.M."/>
            <person name="Ribeiro de Vasconcelos A.T."/>
        </authorList>
    </citation>
    <scope>NUCLEOTIDE SEQUENCE [LARGE SCALE GENOMIC DNA]</scope>
    <source>
        <strain evidence="1 2">BR3459a</strain>
        <plasmid evidence="1 2">pSYMBR3459</plasmid>
    </source>
</reference>
<gene>
    <name evidence="1" type="ORF">BUPH_08368</name>
</gene>
<dbReference type="HOGENOM" id="CLU_1692188_0_0_4"/>
<organism evidence="1 2">
    <name type="scientific">Paraburkholderia phenoliruptrix BR3459a</name>
    <dbReference type="NCBI Taxonomy" id="1229205"/>
    <lineage>
        <taxon>Bacteria</taxon>
        <taxon>Pseudomonadati</taxon>
        <taxon>Pseudomonadota</taxon>
        <taxon>Betaproteobacteria</taxon>
        <taxon>Burkholderiales</taxon>
        <taxon>Burkholderiaceae</taxon>
        <taxon>Paraburkholderia</taxon>
    </lineage>
</organism>
<dbReference type="AlphaFoldDB" id="K0E394"/>
<evidence type="ECO:0000313" key="2">
    <source>
        <dbReference type="Proteomes" id="UP000010105"/>
    </source>
</evidence>
<sequence>MASHIRWVLDGFTLIYPRYDRALVAFRLAGADACIVREFDMKASTFVKNGFELLEPGHHHVAWIVHDSIYVGWDDSAVNVAPAVTDAGFPRQVRRWSRGTPIADAPIVFECVRPAICRRTGFCDPIHERDRASRVTTFFEATKRTDEWMRCDVPT</sequence>